<dbReference type="WBParaSite" id="Csp11.Scaffold629.g9203.t1">
    <property type="protein sequence ID" value="Csp11.Scaffold629.g9203.t1"/>
    <property type="gene ID" value="Csp11.Scaffold629.g9203"/>
</dbReference>
<accession>A0A1I7UGW4</accession>
<name>A0A1I7UGW4_9PELO</name>
<reference evidence="2" key="1">
    <citation type="submission" date="2016-11" db="UniProtKB">
        <authorList>
            <consortium name="WormBaseParasite"/>
        </authorList>
    </citation>
    <scope>IDENTIFICATION</scope>
</reference>
<keyword evidence="1" id="KW-1185">Reference proteome</keyword>
<organism evidence="1 2">
    <name type="scientific">Caenorhabditis tropicalis</name>
    <dbReference type="NCBI Taxonomy" id="1561998"/>
    <lineage>
        <taxon>Eukaryota</taxon>
        <taxon>Metazoa</taxon>
        <taxon>Ecdysozoa</taxon>
        <taxon>Nematoda</taxon>
        <taxon>Chromadorea</taxon>
        <taxon>Rhabditida</taxon>
        <taxon>Rhabditina</taxon>
        <taxon>Rhabditomorpha</taxon>
        <taxon>Rhabditoidea</taxon>
        <taxon>Rhabditidae</taxon>
        <taxon>Peloderinae</taxon>
        <taxon>Caenorhabditis</taxon>
    </lineage>
</organism>
<dbReference type="AlphaFoldDB" id="A0A1I7UGW4"/>
<evidence type="ECO:0000313" key="1">
    <source>
        <dbReference type="Proteomes" id="UP000095282"/>
    </source>
</evidence>
<dbReference type="Proteomes" id="UP000095282">
    <property type="component" value="Unplaced"/>
</dbReference>
<evidence type="ECO:0000313" key="2">
    <source>
        <dbReference type="WBParaSite" id="Csp11.Scaffold629.g9203.t1"/>
    </source>
</evidence>
<protein>
    <submittedName>
        <fullName evidence="2">Helitron_like_N domain-containing protein</fullName>
    </submittedName>
</protein>
<sequence>MINIILLIHLQTSQPQFLRDFITFTAHLRCNLTGNNFFRYRIQYFEEDVLLADDVLTRLDNVGSSTDGLAIDNNFAVTHGDGFLDNFYEMYALILHNCTSNKRKMRQIRHYFEPCSTQKGYGPLGLLYLGYRNPNQKIAN</sequence>
<proteinExistence type="predicted"/>
<dbReference type="eggNOG" id="ENOG502TISP">
    <property type="taxonomic scope" value="Eukaryota"/>
</dbReference>